<evidence type="ECO:0000313" key="1">
    <source>
        <dbReference type="EMBL" id="ABS62570.1"/>
    </source>
</evidence>
<dbReference type="Proteomes" id="UP000006377">
    <property type="component" value="Chromosome"/>
</dbReference>
<dbReference type="KEGG" id="pla:Plav_0947"/>
<name>A7HRN7_PARL1</name>
<dbReference type="InterPro" id="IPR036188">
    <property type="entry name" value="FAD/NAD-bd_sf"/>
</dbReference>
<accession>A7HRN7</accession>
<proteinExistence type="predicted"/>
<dbReference type="EMBL" id="CP000774">
    <property type="protein sequence ID" value="ABS62570.1"/>
    <property type="molecule type" value="Genomic_DNA"/>
</dbReference>
<dbReference type="PANTHER" id="PTHR10668:SF103">
    <property type="entry name" value="PYRIDINE NUCLEOTIDE-DISULFIDE OXIDOREDUCTASE DOMAIN-CONTAINING PROTEIN 2"/>
    <property type="match status" value="1"/>
</dbReference>
<dbReference type="OrthoDB" id="9774675at2"/>
<dbReference type="RefSeq" id="WP_012109824.1">
    <property type="nucleotide sequence ID" value="NC_009719.1"/>
</dbReference>
<sequence>MVRHDAIVIGAGLNGLVAAASLARGGLDVLVLDRAAAAGGLSAEYEIVPGFRVPRYTLGSGGLPARIVAGLDLPRHGLRFVRAEGGVSFFPDGAYHAAYRDGVVHRREIARFSRRDADAWTRYRRDMLRAARGLAPLLGGPVRAPVKGFFAGLRARLDLADRIAAIAPEDLADMVRFSTLPLSEFLDSYFESPVVKAHLASAALMRGTLGPSTPTGAFRLVVPWLAETGDAMGGAPETLLPYGGPAALTGALLAVIAAHGGQVRMEAEVTDILMKDRKVRGVVLANGEEIGAGAILSSLDVKRSFLSLFQWRDLPEGLVERVGRVRMKGVTAKVNLALDGLPDFPSLPHGCPSLAGGFRLAGYIPQMERTFSDWRHRIPPRDPLVEVLIPSLHDATLAPAGKQVLSALVQFVPDALHEGAWSGERRDALGDLVIARLAEVSPGIEKLVLAREVLLPNDLEGEIGLTGGDIAYGETTLDQMFMNRPFPGMGSAETPLGNFYLCSPSAHPGPLVPGGAGANAAAHLLERRKGGR</sequence>
<organism evidence="1 2">
    <name type="scientific">Parvibaculum lavamentivorans (strain DS-1 / DSM 13023 / NCIMB 13966)</name>
    <dbReference type="NCBI Taxonomy" id="402881"/>
    <lineage>
        <taxon>Bacteria</taxon>
        <taxon>Pseudomonadati</taxon>
        <taxon>Pseudomonadota</taxon>
        <taxon>Alphaproteobacteria</taxon>
        <taxon>Hyphomicrobiales</taxon>
        <taxon>Parvibaculaceae</taxon>
        <taxon>Parvibaculum</taxon>
    </lineage>
</organism>
<protein>
    <submittedName>
        <fullName evidence="1">FAD dependent oxidoreductase</fullName>
    </submittedName>
</protein>
<dbReference type="eggNOG" id="COG1233">
    <property type="taxonomic scope" value="Bacteria"/>
</dbReference>
<dbReference type="AlphaFoldDB" id="A7HRN7"/>
<dbReference type="PANTHER" id="PTHR10668">
    <property type="entry name" value="PHYTOENE DEHYDROGENASE"/>
    <property type="match status" value="1"/>
</dbReference>
<evidence type="ECO:0000313" key="2">
    <source>
        <dbReference type="Proteomes" id="UP000006377"/>
    </source>
</evidence>
<dbReference type="HOGENOM" id="CLU_019327_0_1_5"/>
<dbReference type="SUPFAM" id="SSF51905">
    <property type="entry name" value="FAD/NAD(P)-binding domain"/>
    <property type="match status" value="1"/>
</dbReference>
<keyword evidence="2" id="KW-1185">Reference proteome</keyword>
<reference evidence="1 2" key="1">
    <citation type="journal article" date="2011" name="Stand. Genomic Sci.">
        <title>Complete genome sequence of Parvibaculum lavamentivorans type strain (DS-1(T)).</title>
        <authorList>
            <person name="Schleheck D."/>
            <person name="Weiss M."/>
            <person name="Pitluck S."/>
            <person name="Bruce D."/>
            <person name="Land M.L."/>
            <person name="Han S."/>
            <person name="Saunders E."/>
            <person name="Tapia R."/>
            <person name="Detter C."/>
            <person name="Brettin T."/>
            <person name="Han J."/>
            <person name="Woyke T."/>
            <person name="Goodwin L."/>
            <person name="Pennacchio L."/>
            <person name="Nolan M."/>
            <person name="Cook A.M."/>
            <person name="Kjelleberg S."/>
            <person name="Thomas T."/>
        </authorList>
    </citation>
    <scope>NUCLEOTIDE SEQUENCE [LARGE SCALE GENOMIC DNA]</scope>
    <source>
        <strain evidence="2">DS-1 / DSM 13023 / NCIMB 13966</strain>
    </source>
</reference>
<dbReference type="STRING" id="402881.Plav_0947"/>
<gene>
    <name evidence="1" type="ordered locus">Plav_0947</name>
</gene>
<dbReference type="Gene3D" id="3.50.50.60">
    <property type="entry name" value="FAD/NAD(P)-binding domain"/>
    <property type="match status" value="2"/>
</dbReference>
<dbReference type="Pfam" id="PF13450">
    <property type="entry name" value="NAD_binding_8"/>
    <property type="match status" value="1"/>
</dbReference>